<feature type="region of interest" description="Disordered" evidence="1">
    <location>
        <begin position="33"/>
        <end position="68"/>
    </location>
</feature>
<feature type="compositionally biased region" description="Pro residues" evidence="1">
    <location>
        <begin position="166"/>
        <end position="180"/>
    </location>
</feature>
<sequence>MDKKLIIGLVVFLALAGLTFLFYIKPTYLDKKDESESTDDKADEGGGADGDGGSVEECSRNTDCQTSEYCSDGKCIPKRTRGQACSTIQPCDIGLECRNLVCIDQVTSGGSSSPSFPVSGSGATGPTQPPSGATGPSGTSTTPPSGTSTTPPPTGSTGTGTAGDGSPPPSAPPGPVPPAPCLADGSGCSDPAVKPTGLIQCQSTSNPVWNRYFYYPERDQMVSEYCIEGVDDCNKPSYNLEGTDFWHRQDGIDTSGTFCKNFPKILGASEIEKYIRIASPHGGHLVDYSQYEPSRYNNSKWMVQEQDHVLGSTNKAASQWEVIDAGSKAIYLRNVQTKRYMYHTKDPSNTLIMDTSSSANTKFFMEVHGSKHALRIIGPTENRYVSASRDFSPFRVVSRPNLGDWEKFSISKATISTASSSGSFSGTAGRCCWNRAIQECSTDADCDTGGEGCRVSGTPTAAFGAFECNTCESQGLVYDRNTFQCVNPSSAAANQALEAIKTACTVNGGIIDPQGAGCIAGASQLPKIIQIKSPQSGFIVDNGNSDWLVQTTNTSLLPASKWNVIDAGNNQVYLQNASTKKYANMYMKLGDKILVRASSSLKTPFKFVIQSKGVYSIMDPSKNYWRASRDFSPFRVDSATSVGAWEKFEVVSSSNANSVLGNNLFCCWNRAIQECSTSSECDPGGEGCRLTGTPTAAFGNFSCNTCASQGKVYDPISATCK</sequence>
<organism evidence="2">
    <name type="scientific">viral metagenome</name>
    <dbReference type="NCBI Taxonomy" id="1070528"/>
    <lineage>
        <taxon>unclassified sequences</taxon>
        <taxon>metagenomes</taxon>
        <taxon>organismal metagenomes</taxon>
    </lineage>
</organism>
<dbReference type="Gene3D" id="2.80.10.50">
    <property type="match status" value="2"/>
</dbReference>
<dbReference type="CDD" id="cd00257">
    <property type="entry name" value="beta-trefoil_FSCN-like"/>
    <property type="match status" value="2"/>
</dbReference>
<evidence type="ECO:0000256" key="1">
    <source>
        <dbReference type="SAM" id="MobiDB-lite"/>
    </source>
</evidence>
<accession>A0A6C0CM94</accession>
<reference evidence="2" key="1">
    <citation type="journal article" date="2020" name="Nature">
        <title>Giant virus diversity and host interactions through global metagenomics.</title>
        <authorList>
            <person name="Schulz F."/>
            <person name="Roux S."/>
            <person name="Paez-Espino D."/>
            <person name="Jungbluth S."/>
            <person name="Walsh D.A."/>
            <person name="Denef V.J."/>
            <person name="McMahon K.D."/>
            <person name="Konstantinidis K.T."/>
            <person name="Eloe-Fadrosh E.A."/>
            <person name="Kyrpides N.C."/>
            <person name="Woyke T."/>
        </authorList>
    </citation>
    <scope>NUCLEOTIDE SEQUENCE</scope>
    <source>
        <strain evidence="2">GVMAG-M-3300021343-4</strain>
    </source>
</reference>
<feature type="region of interest" description="Disordered" evidence="1">
    <location>
        <begin position="111"/>
        <end position="183"/>
    </location>
</feature>
<name>A0A6C0CM94_9ZZZZ</name>
<feature type="compositionally biased region" description="Low complexity" evidence="1">
    <location>
        <begin position="111"/>
        <end position="149"/>
    </location>
</feature>
<protein>
    <submittedName>
        <fullName evidence="2">Uncharacterized protein</fullName>
    </submittedName>
</protein>
<evidence type="ECO:0000313" key="2">
    <source>
        <dbReference type="EMBL" id="QHT04809.1"/>
    </source>
</evidence>
<dbReference type="AlphaFoldDB" id="A0A6C0CM94"/>
<dbReference type="EMBL" id="MN739439">
    <property type="protein sequence ID" value="QHT04809.1"/>
    <property type="molecule type" value="Genomic_DNA"/>
</dbReference>
<proteinExistence type="predicted"/>
<feature type="compositionally biased region" description="Basic and acidic residues" evidence="1">
    <location>
        <begin position="33"/>
        <end position="44"/>
    </location>
</feature>